<evidence type="ECO:0000313" key="2">
    <source>
        <dbReference type="EMBL" id="GEQ77030.1"/>
    </source>
</evidence>
<organism evidence="2 3">
    <name type="scientific">Comamonas testosteroni</name>
    <name type="common">Pseudomonas testosteroni</name>
    <dbReference type="NCBI Taxonomy" id="285"/>
    <lineage>
        <taxon>Bacteria</taxon>
        <taxon>Pseudomonadati</taxon>
        <taxon>Pseudomonadota</taxon>
        <taxon>Betaproteobacteria</taxon>
        <taxon>Burkholderiales</taxon>
        <taxon>Comamonadaceae</taxon>
        <taxon>Comamonas</taxon>
    </lineage>
</organism>
<dbReference type="RefSeq" id="WP_059441391.1">
    <property type="nucleotide sequence ID" value="NZ_BKBW01000009.1"/>
</dbReference>
<protein>
    <recommendedName>
        <fullName evidence="1">Mor transcription activator domain-containing protein</fullName>
    </recommendedName>
</protein>
<dbReference type="InterPro" id="IPR052411">
    <property type="entry name" value="c-mor_Regulatory_Protein"/>
</dbReference>
<dbReference type="InterPro" id="IPR009057">
    <property type="entry name" value="Homeodomain-like_sf"/>
</dbReference>
<dbReference type="EMBL" id="BKBW01000009">
    <property type="protein sequence ID" value="GEQ77030.1"/>
    <property type="molecule type" value="Genomic_DNA"/>
</dbReference>
<dbReference type="InterPro" id="IPR014875">
    <property type="entry name" value="Mor_transcription_activator"/>
</dbReference>
<dbReference type="Gene3D" id="1.10.10.60">
    <property type="entry name" value="Homeodomain-like"/>
    <property type="match status" value="1"/>
</dbReference>
<dbReference type="AlphaFoldDB" id="A0A5A7MHU2"/>
<gene>
    <name evidence="2" type="ORF">CTTA_4035</name>
</gene>
<dbReference type="PANTHER" id="PTHR37812:SF1">
    <property type="entry name" value="MU-LIKE PROPHAGE FLUMU PROTEIN C"/>
    <property type="match status" value="1"/>
</dbReference>
<dbReference type="PANTHER" id="PTHR37812">
    <property type="entry name" value="MU-LIKE PROPHAGE FLUMU PROTEIN C"/>
    <property type="match status" value="1"/>
</dbReference>
<dbReference type="SUPFAM" id="SSF46689">
    <property type="entry name" value="Homeodomain-like"/>
    <property type="match status" value="1"/>
</dbReference>
<dbReference type="Pfam" id="PF08765">
    <property type="entry name" value="Mor"/>
    <property type="match status" value="1"/>
</dbReference>
<accession>A0A5A7MHU2</accession>
<comment type="caution">
    <text evidence="2">The sequence shown here is derived from an EMBL/GenBank/DDBJ whole genome shotgun (WGS) entry which is preliminary data.</text>
</comment>
<evidence type="ECO:0000313" key="3">
    <source>
        <dbReference type="Proteomes" id="UP000323105"/>
    </source>
</evidence>
<feature type="domain" description="Mor transcription activator" evidence="1">
    <location>
        <begin position="14"/>
        <end position="114"/>
    </location>
</feature>
<dbReference type="Proteomes" id="UP000323105">
    <property type="component" value="Unassembled WGS sequence"/>
</dbReference>
<sequence>MATHVDRDSNMAIRRNQFLADLMDVAKKHLQEHVSGPAADLVAGSLTDHLADYWGGQLINIPKDYRWKLSQREAEIYAEFNGYNIADLARKYDMHERSMRKLLDRVRKRMAAATDRRNRDLFND</sequence>
<proteinExistence type="predicted"/>
<evidence type="ECO:0000259" key="1">
    <source>
        <dbReference type="Pfam" id="PF08765"/>
    </source>
</evidence>
<reference evidence="2 3" key="1">
    <citation type="journal article" date="2019" name="Microbiol. Resour. Announc.">
        <title>Draft Genome Sequence of Comamonas testosteroni TA441, a Bacterium That Has a Cryptic Phenol Degradation Gene Cluster.</title>
        <authorList>
            <person name="Arai H."/>
            <person name="Ishii M."/>
        </authorList>
    </citation>
    <scope>NUCLEOTIDE SEQUENCE [LARGE SCALE GENOMIC DNA]</scope>
    <source>
        <strain evidence="2 3">TA441</strain>
    </source>
</reference>
<name>A0A5A7MHU2_COMTE</name>